<evidence type="ECO:0000313" key="6">
    <source>
        <dbReference type="Proteomes" id="UP000639396"/>
    </source>
</evidence>
<dbReference type="PROSITE" id="PS00041">
    <property type="entry name" value="HTH_ARAC_FAMILY_1"/>
    <property type="match status" value="1"/>
</dbReference>
<dbReference type="PANTHER" id="PTHR43280">
    <property type="entry name" value="ARAC-FAMILY TRANSCRIPTIONAL REGULATOR"/>
    <property type="match status" value="1"/>
</dbReference>
<keyword evidence="2" id="KW-0238">DNA-binding</keyword>
<keyword evidence="3" id="KW-0804">Transcription</keyword>
<keyword evidence="6" id="KW-1185">Reference proteome</keyword>
<proteinExistence type="predicted"/>
<keyword evidence="1" id="KW-0805">Transcription regulation</keyword>
<evidence type="ECO:0000313" key="5">
    <source>
        <dbReference type="EMBL" id="MBD2864982.1"/>
    </source>
</evidence>
<dbReference type="GO" id="GO:0003700">
    <property type="term" value="F:DNA-binding transcription factor activity"/>
    <property type="evidence" value="ECO:0007669"/>
    <property type="project" value="InterPro"/>
</dbReference>
<protein>
    <submittedName>
        <fullName evidence="5">Helix-turn-helix transcriptional regulator</fullName>
    </submittedName>
</protein>
<dbReference type="AlphaFoldDB" id="A0A927CE83"/>
<organism evidence="5 6">
    <name type="scientific">Paenibacillus oceani</name>
    <dbReference type="NCBI Taxonomy" id="2772510"/>
    <lineage>
        <taxon>Bacteria</taxon>
        <taxon>Bacillati</taxon>
        <taxon>Bacillota</taxon>
        <taxon>Bacilli</taxon>
        <taxon>Bacillales</taxon>
        <taxon>Paenibacillaceae</taxon>
        <taxon>Paenibacillus</taxon>
    </lineage>
</organism>
<dbReference type="SMART" id="SM00342">
    <property type="entry name" value="HTH_ARAC"/>
    <property type="match status" value="1"/>
</dbReference>
<dbReference type="RefSeq" id="WP_190930607.1">
    <property type="nucleotide sequence ID" value="NZ_JACXJA010000036.1"/>
</dbReference>
<name>A0A927CE83_9BACL</name>
<dbReference type="Pfam" id="PF12833">
    <property type="entry name" value="HTH_18"/>
    <property type="match status" value="1"/>
</dbReference>
<dbReference type="InterPro" id="IPR009057">
    <property type="entry name" value="Homeodomain-like_sf"/>
</dbReference>
<dbReference type="PROSITE" id="PS01124">
    <property type="entry name" value="HTH_ARAC_FAMILY_2"/>
    <property type="match status" value="1"/>
</dbReference>
<evidence type="ECO:0000256" key="2">
    <source>
        <dbReference type="ARBA" id="ARBA00023125"/>
    </source>
</evidence>
<dbReference type="EMBL" id="JACXJA010000036">
    <property type="protein sequence ID" value="MBD2864982.1"/>
    <property type="molecule type" value="Genomic_DNA"/>
</dbReference>
<feature type="domain" description="HTH araC/xylS-type" evidence="4">
    <location>
        <begin position="154"/>
        <end position="252"/>
    </location>
</feature>
<dbReference type="Gene3D" id="1.10.10.60">
    <property type="entry name" value="Homeodomain-like"/>
    <property type="match status" value="1"/>
</dbReference>
<dbReference type="GO" id="GO:0043565">
    <property type="term" value="F:sequence-specific DNA binding"/>
    <property type="evidence" value="ECO:0007669"/>
    <property type="project" value="InterPro"/>
</dbReference>
<reference evidence="5" key="1">
    <citation type="submission" date="2020-09" db="EMBL/GenBank/DDBJ databases">
        <title>A novel bacterium of genus Paenibacillus, isolated from South China Sea.</title>
        <authorList>
            <person name="Huang H."/>
            <person name="Mo K."/>
            <person name="Hu Y."/>
        </authorList>
    </citation>
    <scope>NUCLEOTIDE SEQUENCE</scope>
    <source>
        <strain evidence="5">IB182363</strain>
    </source>
</reference>
<gene>
    <name evidence="5" type="ORF">IDH45_23665</name>
</gene>
<dbReference type="Proteomes" id="UP000639396">
    <property type="component" value="Unassembled WGS sequence"/>
</dbReference>
<evidence type="ECO:0000256" key="1">
    <source>
        <dbReference type="ARBA" id="ARBA00023015"/>
    </source>
</evidence>
<evidence type="ECO:0000259" key="4">
    <source>
        <dbReference type="PROSITE" id="PS01124"/>
    </source>
</evidence>
<dbReference type="InterPro" id="IPR018062">
    <property type="entry name" value="HTH_AraC-typ_CS"/>
</dbReference>
<comment type="caution">
    <text evidence="5">The sequence shown here is derived from an EMBL/GenBank/DDBJ whole genome shotgun (WGS) entry which is preliminary data.</text>
</comment>
<dbReference type="InterPro" id="IPR018060">
    <property type="entry name" value="HTH_AraC"/>
</dbReference>
<dbReference type="PANTHER" id="PTHR43280:SF28">
    <property type="entry name" value="HTH-TYPE TRANSCRIPTIONAL ACTIVATOR RHAS"/>
    <property type="match status" value="1"/>
</dbReference>
<accession>A0A927CE83</accession>
<evidence type="ECO:0000256" key="3">
    <source>
        <dbReference type="ARBA" id="ARBA00023163"/>
    </source>
</evidence>
<dbReference type="SUPFAM" id="SSF46689">
    <property type="entry name" value="Homeodomain-like"/>
    <property type="match status" value="2"/>
</dbReference>
<sequence>MANPLYVTPLNQPFWVITRVTGCPLYIETDEAKYSVEPGQALIIPAHTRYRIKPLGREYVTHWLNMNLILFDHLDLLHTLKTPYVTTVSAGNKIGRLHGEITGLMNREHARGRASLIAMLQLKRRIYSLLELIMSFPDVNFATVEEIGKFERFRPVLSHIERHLAGNIKVSRLAELMYISNSHFYKEFQEAFGLPPMQYFSQQRLRKAQYLLATTDLTIKEIGNRGGYGNPYSFNRFFKSMHGSSPGQYKKTAANSMHSIPF</sequence>